<dbReference type="Pfam" id="PF02995">
    <property type="entry name" value="DUF229"/>
    <property type="match status" value="1"/>
</dbReference>
<reference evidence="4" key="1">
    <citation type="submission" date="2017-02" db="UniProtKB">
        <authorList>
            <consortium name="WormBaseParasite"/>
        </authorList>
    </citation>
    <scope>IDENTIFICATION</scope>
</reference>
<feature type="region of interest" description="Disordered" evidence="1">
    <location>
        <begin position="654"/>
        <end position="676"/>
    </location>
</feature>
<accession>A0A0N4Y2E0</accession>
<dbReference type="PANTHER" id="PTHR10974">
    <property type="entry name" value="FI08016P-RELATED"/>
    <property type="match status" value="1"/>
</dbReference>
<dbReference type="EMBL" id="UYSL01020215">
    <property type="protein sequence ID" value="VDL73462.1"/>
    <property type="molecule type" value="Genomic_DNA"/>
</dbReference>
<dbReference type="AlphaFoldDB" id="A0A0N4Y2E0"/>
<sequence>MKKLWYAITWLLRPNSCRCATTVIVSLANVFTLSVFEDKLTNEIHNSWVLFIGAGVLTIFGTYELATRSSFGHVRVRQVPATDNKRYQFHPFENSCKFPLPNIYAKDVAGWFSGERLRQLQCPYEDVDLATMDSEGYMYVHPHHAHYKNVMNDIKCKVVFVEGGIRDNTTKLGHKTIVEVATFEAPENTRFYANGDVYFIRCFNNATQQVFQKIFAGMRDLRREKNKIYITDDMESFDQFGGRRKNPSTKEKPNRYSIDILTIDSTSRTMFMRHMPRTVEMMTRLGYEMFYGYTKVGDNSMVNLEPILAGDIPEALVEPMNDTSGDINPQWILPTNKALDPSLLPFLSKIMEKEYGCKTMFNDDIGTADRGIFHYPSGEFQPGFTTPPADHYYRAYYLALYKNWTYGPCKDGGQIQREFFELWRRFAQRYKDICHFGFTFITTLTHEDGYRLETMDEYLRSSLENLHITDNSVSIIMGDHGNRIGAIQFSYTGRIEERMPLMAIRLPSDFKQLYPMEYNNFLTNKWKLTSNFDIHKTLRDVVRMSFGKKRTGSSSNGRGISLFDEISANRSCRDAYIAENFCTCLIKRTIGNQSKDEIKKREELNKKKFKDTITAWLRVNGLKKCFNYDKITIGKEAATLGINPLVRHGLRSKAKTDEVESARKKEPRMDVSVNKRPRVIAVGR</sequence>
<name>A0A0N4Y2E0_NIPBR</name>
<evidence type="ECO:0000256" key="1">
    <source>
        <dbReference type="SAM" id="MobiDB-lite"/>
    </source>
</evidence>
<dbReference type="Proteomes" id="UP000271162">
    <property type="component" value="Unassembled WGS sequence"/>
</dbReference>
<gene>
    <name evidence="2" type="ORF">NBR_LOCUS9873</name>
</gene>
<dbReference type="InterPro" id="IPR004245">
    <property type="entry name" value="DUF229"/>
</dbReference>
<protein>
    <submittedName>
        <fullName evidence="4">DUF229 domain-containing protein</fullName>
    </submittedName>
</protein>
<dbReference type="WBParaSite" id="NBR_0000987201-mRNA-1">
    <property type="protein sequence ID" value="NBR_0000987201-mRNA-1"/>
    <property type="gene ID" value="NBR_0000987201"/>
</dbReference>
<dbReference type="CDD" id="cd16021">
    <property type="entry name" value="ALP_like"/>
    <property type="match status" value="1"/>
</dbReference>
<dbReference type="GO" id="GO:0005615">
    <property type="term" value="C:extracellular space"/>
    <property type="evidence" value="ECO:0007669"/>
    <property type="project" value="TreeGrafter"/>
</dbReference>
<evidence type="ECO:0000313" key="4">
    <source>
        <dbReference type="WBParaSite" id="NBR_0000987201-mRNA-1"/>
    </source>
</evidence>
<dbReference type="OMA" id="NPADHYY"/>
<keyword evidence="3" id="KW-1185">Reference proteome</keyword>
<dbReference type="STRING" id="27835.A0A0N4Y2E0"/>
<reference evidence="2 3" key="2">
    <citation type="submission" date="2018-11" db="EMBL/GenBank/DDBJ databases">
        <authorList>
            <consortium name="Pathogen Informatics"/>
        </authorList>
    </citation>
    <scope>NUCLEOTIDE SEQUENCE [LARGE SCALE GENOMIC DNA]</scope>
</reference>
<feature type="compositionally biased region" description="Basic and acidic residues" evidence="1">
    <location>
        <begin position="654"/>
        <end position="669"/>
    </location>
</feature>
<proteinExistence type="predicted"/>
<dbReference type="PANTHER" id="PTHR10974:SF6">
    <property type="entry name" value="PROTEIN CBG19234"/>
    <property type="match status" value="1"/>
</dbReference>
<organism evidence="4">
    <name type="scientific">Nippostrongylus brasiliensis</name>
    <name type="common">Rat hookworm</name>
    <dbReference type="NCBI Taxonomy" id="27835"/>
    <lineage>
        <taxon>Eukaryota</taxon>
        <taxon>Metazoa</taxon>
        <taxon>Ecdysozoa</taxon>
        <taxon>Nematoda</taxon>
        <taxon>Chromadorea</taxon>
        <taxon>Rhabditida</taxon>
        <taxon>Rhabditina</taxon>
        <taxon>Rhabditomorpha</taxon>
        <taxon>Strongyloidea</taxon>
        <taxon>Heligmosomidae</taxon>
        <taxon>Nippostrongylus</taxon>
    </lineage>
</organism>
<evidence type="ECO:0000313" key="3">
    <source>
        <dbReference type="Proteomes" id="UP000271162"/>
    </source>
</evidence>
<evidence type="ECO:0000313" key="2">
    <source>
        <dbReference type="EMBL" id="VDL73462.1"/>
    </source>
</evidence>